<evidence type="ECO:0000313" key="4">
    <source>
        <dbReference type="EMBL" id="KAK3935576.1"/>
    </source>
</evidence>
<sequence>MAGPRIRSPAFHNGTQNSQAMASDHHSSFFSAHNPGLKVLASPFDISSMATAQPYHAEVCDTSASISPVSPYVNNHGSYFEFTPQELPSTTNDGTSIQQPPPALLTPSVCVPLYLPTSLIPTIDSPATTPETLYEQQTAGSSVRSWQSGDNSPVWPTQFSTAAYPVGNAGFFVQQQQQQTPGHVSSDNFTPGNVHFNGSIGLGIQETNSVHINKRERLRRRRCRPATSSRAASEVYDSKRSDKSRNQTPMDPKTMDNDNAKAVDLSIRQPKPRQTAKVSKSKKIGALKANSNTAVPSHPRPQDAAVRSNPKAENEEIDSDDDSDDFDRDEGDGGHSARKKNLRATHNKVEQQYRKRLNAHFEALLDLLPPFAEETNHDDYSGPQETEEDYGGAGHDRNSRHGGRHGGIVVDFKLDVDMEGNIRTTSMMTNNGNQNNKRPPPPLGRGRTRRVSKAEVLDRARRYIEALEAEHVRLACEERELRRLLGGGGT</sequence>
<feature type="compositionally biased region" description="Basic and acidic residues" evidence="2">
    <location>
        <begin position="236"/>
        <end position="245"/>
    </location>
</feature>
<feature type="region of interest" description="Disordered" evidence="2">
    <location>
        <begin position="426"/>
        <end position="452"/>
    </location>
</feature>
<feature type="region of interest" description="Disordered" evidence="2">
    <location>
        <begin position="1"/>
        <end position="27"/>
    </location>
</feature>
<dbReference type="Proteomes" id="UP001303473">
    <property type="component" value="Unassembled WGS sequence"/>
</dbReference>
<name>A0AAN6MZ20_9PEZI</name>
<gene>
    <name evidence="4" type="ORF">QBC46DRAFT_397245</name>
</gene>
<proteinExistence type="predicted"/>
<dbReference type="AlphaFoldDB" id="A0AAN6MZ20"/>
<keyword evidence="1" id="KW-0175">Coiled coil</keyword>
<dbReference type="SMART" id="SM00353">
    <property type="entry name" value="HLH"/>
    <property type="match status" value="1"/>
</dbReference>
<dbReference type="InterPro" id="IPR052099">
    <property type="entry name" value="Regulatory_TF_Diverse"/>
</dbReference>
<reference evidence="5" key="1">
    <citation type="journal article" date="2023" name="Mol. Phylogenet. Evol.">
        <title>Genome-scale phylogeny and comparative genomics of the fungal order Sordariales.</title>
        <authorList>
            <person name="Hensen N."/>
            <person name="Bonometti L."/>
            <person name="Westerberg I."/>
            <person name="Brannstrom I.O."/>
            <person name="Guillou S."/>
            <person name="Cros-Aarteil S."/>
            <person name="Calhoun S."/>
            <person name="Haridas S."/>
            <person name="Kuo A."/>
            <person name="Mondo S."/>
            <person name="Pangilinan J."/>
            <person name="Riley R."/>
            <person name="LaButti K."/>
            <person name="Andreopoulos B."/>
            <person name="Lipzen A."/>
            <person name="Chen C."/>
            <person name="Yan M."/>
            <person name="Daum C."/>
            <person name="Ng V."/>
            <person name="Clum A."/>
            <person name="Steindorff A."/>
            <person name="Ohm R.A."/>
            <person name="Martin F."/>
            <person name="Silar P."/>
            <person name="Natvig D.O."/>
            <person name="Lalanne C."/>
            <person name="Gautier V."/>
            <person name="Ament-Velasquez S.L."/>
            <person name="Kruys A."/>
            <person name="Hutchinson M.I."/>
            <person name="Powell A.J."/>
            <person name="Barry K."/>
            <person name="Miller A.N."/>
            <person name="Grigoriev I.V."/>
            <person name="Debuchy R."/>
            <person name="Gladieux P."/>
            <person name="Hiltunen Thoren M."/>
            <person name="Johannesson H."/>
        </authorList>
    </citation>
    <scope>NUCLEOTIDE SEQUENCE [LARGE SCALE GENOMIC DNA]</scope>
    <source>
        <strain evidence="5">CBS 340.73</strain>
    </source>
</reference>
<feature type="region of interest" description="Disordered" evidence="2">
    <location>
        <begin position="217"/>
        <end position="346"/>
    </location>
</feature>
<dbReference type="EMBL" id="MU853917">
    <property type="protein sequence ID" value="KAK3935576.1"/>
    <property type="molecule type" value="Genomic_DNA"/>
</dbReference>
<dbReference type="PANTHER" id="PTHR47336">
    <property type="entry name" value="TRANSCRIPTION FACTOR HMS1-RELATED"/>
    <property type="match status" value="1"/>
</dbReference>
<keyword evidence="5" id="KW-1185">Reference proteome</keyword>
<feature type="region of interest" description="Disordered" evidence="2">
    <location>
        <begin position="373"/>
        <end position="406"/>
    </location>
</feature>
<dbReference type="InterPro" id="IPR011598">
    <property type="entry name" value="bHLH_dom"/>
</dbReference>
<protein>
    <recommendedName>
        <fullName evidence="3">BHLH domain-containing protein</fullName>
    </recommendedName>
</protein>
<dbReference type="PANTHER" id="PTHR47336:SF2">
    <property type="entry name" value="TRANSCRIPTION FACTOR HMS1-RELATED"/>
    <property type="match status" value="1"/>
</dbReference>
<accession>A0AAN6MZ20</accession>
<comment type="caution">
    <text evidence="4">The sequence shown here is derived from an EMBL/GenBank/DDBJ whole genome shotgun (WGS) entry which is preliminary data.</text>
</comment>
<evidence type="ECO:0000313" key="5">
    <source>
        <dbReference type="Proteomes" id="UP001303473"/>
    </source>
</evidence>
<dbReference type="Pfam" id="PF00010">
    <property type="entry name" value="HLH"/>
    <property type="match status" value="1"/>
</dbReference>
<feature type="compositionally biased region" description="Acidic residues" evidence="2">
    <location>
        <begin position="315"/>
        <end position="330"/>
    </location>
</feature>
<dbReference type="InterPro" id="IPR036638">
    <property type="entry name" value="HLH_DNA-bd_sf"/>
</dbReference>
<evidence type="ECO:0000256" key="2">
    <source>
        <dbReference type="SAM" id="MobiDB-lite"/>
    </source>
</evidence>
<dbReference type="PROSITE" id="PS50888">
    <property type="entry name" value="BHLH"/>
    <property type="match status" value="1"/>
</dbReference>
<feature type="compositionally biased region" description="Polar residues" evidence="2">
    <location>
        <begin position="426"/>
        <end position="437"/>
    </location>
</feature>
<evidence type="ECO:0000256" key="1">
    <source>
        <dbReference type="SAM" id="Coils"/>
    </source>
</evidence>
<feature type="compositionally biased region" description="Basic residues" evidence="2">
    <location>
        <begin position="336"/>
        <end position="346"/>
    </location>
</feature>
<dbReference type="SUPFAM" id="SSF47459">
    <property type="entry name" value="HLH, helix-loop-helix DNA-binding domain"/>
    <property type="match status" value="1"/>
</dbReference>
<organism evidence="4 5">
    <name type="scientific">Diplogelasinospora grovesii</name>
    <dbReference type="NCBI Taxonomy" id="303347"/>
    <lineage>
        <taxon>Eukaryota</taxon>
        <taxon>Fungi</taxon>
        <taxon>Dikarya</taxon>
        <taxon>Ascomycota</taxon>
        <taxon>Pezizomycotina</taxon>
        <taxon>Sordariomycetes</taxon>
        <taxon>Sordariomycetidae</taxon>
        <taxon>Sordariales</taxon>
        <taxon>Diplogelasinosporaceae</taxon>
        <taxon>Diplogelasinospora</taxon>
    </lineage>
</organism>
<feature type="domain" description="BHLH" evidence="3">
    <location>
        <begin position="341"/>
        <end position="467"/>
    </location>
</feature>
<dbReference type="GO" id="GO:0046983">
    <property type="term" value="F:protein dimerization activity"/>
    <property type="evidence" value="ECO:0007669"/>
    <property type="project" value="InterPro"/>
</dbReference>
<evidence type="ECO:0000259" key="3">
    <source>
        <dbReference type="PROSITE" id="PS50888"/>
    </source>
</evidence>
<dbReference type="Gene3D" id="4.10.280.10">
    <property type="entry name" value="Helix-loop-helix DNA-binding domain"/>
    <property type="match status" value="1"/>
</dbReference>
<feature type="coiled-coil region" evidence="1">
    <location>
        <begin position="457"/>
        <end position="484"/>
    </location>
</feature>